<sequence length="295" mass="32894">MKKVFSTLFIMVLMVSAFSLSIKDGKIFDENDWSVELKEYNSIVLIDPSTTEVAFLLGAEDKVKAIGHTSRSPIWPYDKTVNMETVGTITKPSLEKVLYYKPDLVILNGMITEFGETLRGHDINVLTMSADGIEDILDNLEISGIIFGKEREAIEMAQTKKALLKKIKKDIKKKPLNMKGAFLYSTNPIMGFNADSLPGQILEIMGVENITNGITAARPILSPEYILKENPDFLIGAMSIKKPEDILNANPMINKTNAGKNKNILLVDSSKILRPSPRIIEEIESLYKELSNINN</sequence>
<dbReference type="SUPFAM" id="SSF53807">
    <property type="entry name" value="Helical backbone' metal receptor"/>
    <property type="match status" value="1"/>
</dbReference>
<feature type="signal peptide" evidence="1">
    <location>
        <begin position="1"/>
        <end position="19"/>
    </location>
</feature>
<dbReference type="GO" id="GO:0071281">
    <property type="term" value="P:cellular response to iron ion"/>
    <property type="evidence" value="ECO:0007669"/>
    <property type="project" value="TreeGrafter"/>
</dbReference>
<evidence type="ECO:0000256" key="1">
    <source>
        <dbReference type="SAM" id="SignalP"/>
    </source>
</evidence>
<dbReference type="EMBL" id="QGGI01000010">
    <property type="protein sequence ID" value="PWJ92099.1"/>
    <property type="molecule type" value="Genomic_DNA"/>
</dbReference>
<evidence type="ECO:0000313" key="4">
    <source>
        <dbReference type="Proteomes" id="UP000245921"/>
    </source>
</evidence>
<accession>A0AA45C6H3</accession>
<dbReference type="Pfam" id="PF01497">
    <property type="entry name" value="Peripla_BP_2"/>
    <property type="match status" value="1"/>
</dbReference>
<dbReference type="PANTHER" id="PTHR30535">
    <property type="entry name" value="VITAMIN B12-BINDING PROTEIN"/>
    <property type="match status" value="1"/>
</dbReference>
<dbReference type="AlphaFoldDB" id="A0AA45C6H3"/>
<dbReference type="Proteomes" id="UP000245921">
    <property type="component" value="Unassembled WGS sequence"/>
</dbReference>
<dbReference type="InterPro" id="IPR002491">
    <property type="entry name" value="ABC_transptr_periplasmic_BD"/>
</dbReference>
<feature type="domain" description="Fe/B12 periplasmic-binding" evidence="2">
    <location>
        <begin position="42"/>
        <end position="295"/>
    </location>
</feature>
<reference evidence="3 4" key="1">
    <citation type="submission" date="2018-05" db="EMBL/GenBank/DDBJ databases">
        <title>Genomic Encyclopedia of Type Strains, Phase IV (KMG-IV): sequencing the most valuable type-strain genomes for metagenomic binning, comparative biology and taxonomic classification.</title>
        <authorList>
            <person name="Goeker M."/>
        </authorList>
    </citation>
    <scope>NUCLEOTIDE SEQUENCE [LARGE SCALE GENOMIC DNA]</scope>
    <source>
        <strain evidence="3 4">DSM 24906</strain>
    </source>
</reference>
<protein>
    <submittedName>
        <fullName evidence="3">Iron complex transport system substrate-binding protein</fullName>
    </submittedName>
</protein>
<proteinExistence type="predicted"/>
<feature type="chain" id="PRO_5041317517" evidence="1">
    <location>
        <begin position="20"/>
        <end position="295"/>
    </location>
</feature>
<name>A0AA45C6H3_9BACT</name>
<comment type="caution">
    <text evidence="3">The sequence shown here is derived from an EMBL/GenBank/DDBJ whole genome shotgun (WGS) entry which is preliminary data.</text>
</comment>
<evidence type="ECO:0000259" key="2">
    <source>
        <dbReference type="PROSITE" id="PS50983"/>
    </source>
</evidence>
<dbReference type="RefSeq" id="WP_109605017.1">
    <property type="nucleotide sequence ID" value="NZ_QGGI01000010.1"/>
</dbReference>
<gene>
    <name evidence="3" type="ORF">C7380_11092</name>
</gene>
<dbReference type="PROSITE" id="PS50983">
    <property type="entry name" value="FE_B12_PBP"/>
    <property type="match status" value="1"/>
</dbReference>
<dbReference type="PANTHER" id="PTHR30535:SF34">
    <property type="entry name" value="MOLYBDATE-BINDING PROTEIN MOLA"/>
    <property type="match status" value="1"/>
</dbReference>
<dbReference type="InterPro" id="IPR050902">
    <property type="entry name" value="ABC_Transporter_SBP"/>
</dbReference>
<evidence type="ECO:0000313" key="3">
    <source>
        <dbReference type="EMBL" id="PWJ92099.1"/>
    </source>
</evidence>
<dbReference type="Gene3D" id="3.40.50.1980">
    <property type="entry name" value="Nitrogenase molybdenum iron protein domain"/>
    <property type="match status" value="2"/>
</dbReference>
<organism evidence="3 4">
    <name type="scientific">Oceanotoga teriensis</name>
    <dbReference type="NCBI Taxonomy" id="515440"/>
    <lineage>
        <taxon>Bacteria</taxon>
        <taxon>Thermotogati</taxon>
        <taxon>Thermotogota</taxon>
        <taxon>Thermotogae</taxon>
        <taxon>Petrotogales</taxon>
        <taxon>Petrotogaceae</taxon>
        <taxon>Oceanotoga</taxon>
    </lineage>
</organism>
<keyword evidence="1" id="KW-0732">Signal</keyword>
<keyword evidence="4" id="KW-1185">Reference proteome</keyword>